<feature type="coiled-coil region" evidence="1">
    <location>
        <begin position="104"/>
        <end position="138"/>
    </location>
</feature>
<dbReference type="HOGENOM" id="CLU_086375_0_0_14"/>
<reference evidence="2 3" key="1">
    <citation type="journal article" date="2006" name="J. Bacteriol.">
        <title>Living with genome instability: the adaptation of phytoplasmas to diverse environments of their insect and plant hosts.</title>
        <authorList>
            <person name="Bai X."/>
            <person name="Zhang J."/>
            <person name="Ewing A."/>
            <person name="Miller S.A."/>
            <person name="Jancso Radek A."/>
            <person name="Shevchenko D.V."/>
            <person name="Tsukerman K."/>
            <person name="Walunas T."/>
            <person name="Lapidus A."/>
            <person name="Campbell J.W."/>
            <person name="Hogenhout S.A."/>
        </authorList>
    </citation>
    <scope>NUCLEOTIDE SEQUENCE [LARGE SCALE GENOMIC DNA]</scope>
    <source>
        <strain evidence="2 3">AYWB</strain>
    </source>
</reference>
<evidence type="ECO:0000313" key="3">
    <source>
        <dbReference type="Proteomes" id="UP000001934"/>
    </source>
</evidence>
<dbReference type="STRING" id="322098.AYWB_372"/>
<gene>
    <name evidence="2" type="ordered locus">AYWB_372</name>
</gene>
<organism evidence="2 3">
    <name type="scientific">Aster yellows witches'-broom phytoplasma (strain AYWB)</name>
    <dbReference type="NCBI Taxonomy" id="322098"/>
    <lineage>
        <taxon>Bacteria</taxon>
        <taxon>Bacillati</taxon>
        <taxon>Mycoplasmatota</taxon>
        <taxon>Mollicutes</taxon>
        <taxon>Acholeplasmatales</taxon>
        <taxon>Acholeplasmataceae</taxon>
        <taxon>Candidatus Phytoplasma</taxon>
        <taxon>16SrI (Aster yellows group)</taxon>
    </lineage>
</organism>
<dbReference type="Proteomes" id="UP000001934">
    <property type="component" value="Chromosome"/>
</dbReference>
<protein>
    <submittedName>
        <fullName evidence="2">Uncharacterized protein</fullName>
    </submittedName>
</protein>
<dbReference type="RefSeq" id="WP_011412653.1">
    <property type="nucleotide sequence ID" value="NC_007716.1"/>
</dbReference>
<evidence type="ECO:0000256" key="1">
    <source>
        <dbReference type="SAM" id="Coils"/>
    </source>
</evidence>
<dbReference type="EMBL" id="CP000061">
    <property type="protein sequence ID" value="ABC65489.1"/>
    <property type="molecule type" value="Genomic_DNA"/>
</dbReference>
<proteinExistence type="predicted"/>
<evidence type="ECO:0000313" key="2">
    <source>
        <dbReference type="EMBL" id="ABC65489.1"/>
    </source>
</evidence>
<name>Q2NJA4_AYWBP</name>
<dbReference type="eggNOG" id="COG1196">
    <property type="taxonomic scope" value="Bacteria"/>
</dbReference>
<keyword evidence="3" id="KW-1185">Reference proteome</keyword>
<accession>Q2NJA4</accession>
<dbReference type="AlphaFoldDB" id="Q2NJA4"/>
<dbReference type="KEGG" id="ayw:AYWB_372"/>
<dbReference type="PhylomeDB" id="Q2NJA4"/>
<sequence>MHIRMQTYEKENEASAGNIIKWGFKTFDKITDLIPAKYGMKIIGKSITFTRKFSQGMTKATLILHEGHRLWHMYNEVANENKESLPMITKEALEMYTKDIDRDLAKIDADHKDYQKKLEEYNNRMKQENIQQEQLEIKLEPIDEEINTIKEELKLQNPNYTRTQKRIKQTNQNKIPELISIPA</sequence>
<keyword evidence="1" id="KW-0175">Coiled coil</keyword>